<dbReference type="AlphaFoldDB" id="A0A848LPA4"/>
<keyword evidence="3" id="KW-1185">Reference proteome</keyword>
<evidence type="ECO:0000256" key="1">
    <source>
        <dbReference type="SAM" id="Phobius"/>
    </source>
</evidence>
<comment type="caution">
    <text evidence="2">The sequence shown here is derived from an EMBL/GenBank/DDBJ whole genome shotgun (WGS) entry which is preliminary data.</text>
</comment>
<dbReference type="RefSeq" id="WP_169348664.1">
    <property type="nucleotide sequence ID" value="NZ_JABBJJ010000182.1"/>
</dbReference>
<accession>A0A848LPA4</accession>
<dbReference type="Proteomes" id="UP000518300">
    <property type="component" value="Unassembled WGS sequence"/>
</dbReference>
<name>A0A848LPA4_9BACT</name>
<keyword evidence="1" id="KW-1133">Transmembrane helix</keyword>
<dbReference type="EMBL" id="JABBJJ010000182">
    <property type="protein sequence ID" value="NMO19413.1"/>
    <property type="molecule type" value="Genomic_DNA"/>
</dbReference>
<evidence type="ECO:0000313" key="3">
    <source>
        <dbReference type="Proteomes" id="UP000518300"/>
    </source>
</evidence>
<organism evidence="2 3">
    <name type="scientific">Pyxidicoccus fallax</name>
    <dbReference type="NCBI Taxonomy" id="394095"/>
    <lineage>
        <taxon>Bacteria</taxon>
        <taxon>Pseudomonadati</taxon>
        <taxon>Myxococcota</taxon>
        <taxon>Myxococcia</taxon>
        <taxon>Myxococcales</taxon>
        <taxon>Cystobacterineae</taxon>
        <taxon>Myxococcaceae</taxon>
        <taxon>Pyxidicoccus</taxon>
    </lineage>
</organism>
<evidence type="ECO:0000313" key="2">
    <source>
        <dbReference type="EMBL" id="NMO19413.1"/>
    </source>
</evidence>
<proteinExistence type="predicted"/>
<protein>
    <submittedName>
        <fullName evidence="2">Uncharacterized protein</fullName>
    </submittedName>
</protein>
<gene>
    <name evidence="2" type="ORF">HG543_31755</name>
</gene>
<keyword evidence="1" id="KW-0812">Transmembrane</keyword>
<keyword evidence="1" id="KW-0472">Membrane</keyword>
<sequence>MPELKPIHAVLILAIVAIVALYVLGVGFGATSESPRRTKPSEHAQKLRERFLKPRAVTVEELDVGKGCTLTKGILSLRGGAACEVDVKAAEAKVRSLSLERIPEVAGPVTVEVTPRGKPSVPATFDPLKESKQLDVLEEGAGLKVTCEAPPLVTPGCALRLLPP</sequence>
<feature type="transmembrane region" description="Helical" evidence="1">
    <location>
        <begin position="6"/>
        <end position="30"/>
    </location>
</feature>
<reference evidence="2 3" key="1">
    <citation type="submission" date="2020-04" db="EMBL/GenBank/DDBJ databases">
        <title>Draft genome of Pyxidicoccus fallax type strain.</title>
        <authorList>
            <person name="Whitworth D.E."/>
        </authorList>
    </citation>
    <scope>NUCLEOTIDE SEQUENCE [LARGE SCALE GENOMIC DNA]</scope>
    <source>
        <strain evidence="2 3">DSM 14698</strain>
    </source>
</reference>